<evidence type="ECO:0000256" key="7">
    <source>
        <dbReference type="ARBA" id="ARBA00022964"/>
    </source>
</evidence>
<dbReference type="GO" id="GO:0005737">
    <property type="term" value="C:cytoplasm"/>
    <property type="evidence" value="ECO:0007669"/>
    <property type="project" value="TreeGrafter"/>
</dbReference>
<dbReference type="GO" id="GO:0004411">
    <property type="term" value="F:homogentisate 1,2-dioxygenase activity"/>
    <property type="evidence" value="ECO:0007669"/>
    <property type="project" value="UniProtKB-EC"/>
</dbReference>
<evidence type="ECO:0000259" key="12">
    <source>
        <dbReference type="Pfam" id="PF04209"/>
    </source>
</evidence>
<feature type="domain" description="Homogentisate 1,2-dioxygenase N-terminal" evidence="13">
    <location>
        <begin position="118"/>
        <end position="282"/>
    </location>
</feature>
<organism evidence="14 15">
    <name type="scientific">Bondarzewia mesenterica</name>
    <dbReference type="NCBI Taxonomy" id="1095465"/>
    <lineage>
        <taxon>Eukaryota</taxon>
        <taxon>Fungi</taxon>
        <taxon>Dikarya</taxon>
        <taxon>Basidiomycota</taxon>
        <taxon>Agaricomycotina</taxon>
        <taxon>Agaricomycetes</taxon>
        <taxon>Russulales</taxon>
        <taxon>Bondarzewiaceae</taxon>
        <taxon>Bondarzewia</taxon>
    </lineage>
</organism>
<dbReference type="CDD" id="cd07000">
    <property type="entry name" value="cupin_HGO_N"/>
    <property type="match status" value="1"/>
</dbReference>
<keyword evidence="7" id="KW-0223">Dioxygenase</keyword>
<evidence type="ECO:0000256" key="10">
    <source>
        <dbReference type="ARBA" id="ARBA00023232"/>
    </source>
</evidence>
<feature type="domain" description="Homogentisate 1,2-dioxygenase C-terminal" evidence="12">
    <location>
        <begin position="297"/>
        <end position="418"/>
    </location>
</feature>
<keyword evidence="9 11" id="KW-0408">Iron</keyword>
<evidence type="ECO:0000256" key="3">
    <source>
        <dbReference type="ARBA" id="ARBA00007757"/>
    </source>
</evidence>
<dbReference type="FunFam" id="2.60.120.10:FF:000034">
    <property type="entry name" value="Homogentisate 1,2-dioxygenase"/>
    <property type="match status" value="1"/>
</dbReference>
<evidence type="ECO:0000256" key="5">
    <source>
        <dbReference type="ARBA" id="ARBA00022723"/>
    </source>
</evidence>
<proteinExistence type="inferred from homology"/>
<keyword evidence="10" id="KW-0585">Phenylalanine catabolism</keyword>
<evidence type="ECO:0000256" key="9">
    <source>
        <dbReference type="ARBA" id="ARBA00023004"/>
    </source>
</evidence>
<dbReference type="InterPro" id="IPR011051">
    <property type="entry name" value="RmlC_Cupin_sf"/>
</dbReference>
<protein>
    <recommendedName>
        <fullName evidence="4">homogentisate 1,2-dioxygenase</fullName>
        <ecNumber evidence="4">1.13.11.5</ecNumber>
    </recommendedName>
</protein>
<evidence type="ECO:0000256" key="8">
    <source>
        <dbReference type="ARBA" id="ARBA00023002"/>
    </source>
</evidence>
<feature type="binding site" evidence="11">
    <location>
        <position position="393"/>
    </location>
    <ligand>
        <name>homogentisate</name>
        <dbReference type="ChEBI" id="CHEBI:16169"/>
    </ligand>
</feature>
<sequence>MTSTCGATAQASFGTMPTPTDPYRYQVGFGNRFASEAIPGTLPIARNTPQKLKYDLYPEQLNGSAFVSSRATLQNVWMYRIRPSVAHRGLTRLPNNPDVSFSPLALGLDLTRMDIRDQQLEANFSLSNPDIEYVPSQLAWDPFSFPSSTQSVDFVDGIKTIAGQGDPSLNEGLAVHIYSANTSMDKKAFCSNDGDMLILPQQGRMDIQTEFGNLMVRPGELVVVQRGMRFKVKLPDGPVRGYIQEVFGSHYELAELGPLGSNGMALQRDFESPIASFDIDQTPWESGYVPYKYAIEKFINVGCVEKDQMDPTVYCVLTAKSKVPGVSISDFLVFTPKWSVTTNTFRPPELTVTQYYHRNMSTEVMGLLYGVYGGSSHVLEPGGLSYEASFMPHGETYDTFLKATTMDLKPTRVNEDTIGVTKYALERSGRLHETPATIWDDLEAHFNDHIDEINQDLRAAGLPLLGER</sequence>
<evidence type="ECO:0000256" key="4">
    <source>
        <dbReference type="ARBA" id="ARBA00013127"/>
    </source>
</evidence>
<dbReference type="EC" id="1.13.11.5" evidence="4"/>
<dbReference type="PANTHER" id="PTHR11056">
    <property type="entry name" value="HOMOGENTISATE 1,2-DIOXYGENASE"/>
    <property type="match status" value="1"/>
</dbReference>
<dbReference type="Proteomes" id="UP000310158">
    <property type="component" value="Unassembled WGS sequence"/>
</dbReference>
<evidence type="ECO:0000313" key="15">
    <source>
        <dbReference type="Proteomes" id="UP000310158"/>
    </source>
</evidence>
<keyword evidence="15" id="KW-1185">Reference proteome</keyword>
<dbReference type="AlphaFoldDB" id="A0A4S4M393"/>
<feature type="binding site" evidence="11">
    <location>
        <position position="357"/>
    </location>
    <ligand>
        <name>Fe cation</name>
        <dbReference type="ChEBI" id="CHEBI:24875"/>
    </ligand>
</feature>
<evidence type="ECO:0000256" key="1">
    <source>
        <dbReference type="ARBA" id="ARBA00001962"/>
    </source>
</evidence>
<comment type="pathway">
    <text evidence="2">Amino-acid degradation; L-phenylalanine degradation; acetoacetate and fumarate from L-phenylalanine: step 4/6.</text>
</comment>
<dbReference type="InterPro" id="IPR014710">
    <property type="entry name" value="RmlC-like_jellyroll"/>
</dbReference>
<gene>
    <name evidence="14" type="ORF">EW146_g1638</name>
</gene>
<evidence type="ECO:0000259" key="13">
    <source>
        <dbReference type="Pfam" id="PF20510"/>
    </source>
</evidence>
<dbReference type="GO" id="GO:0006559">
    <property type="term" value="P:L-phenylalanine catabolic process"/>
    <property type="evidence" value="ECO:0007669"/>
    <property type="project" value="UniProtKB-UniPathway"/>
</dbReference>
<evidence type="ECO:0000256" key="11">
    <source>
        <dbReference type="PIRSR" id="PIRSR605708-2"/>
    </source>
</evidence>
<dbReference type="EMBL" id="SGPL01000042">
    <property type="protein sequence ID" value="THH19554.1"/>
    <property type="molecule type" value="Genomic_DNA"/>
</dbReference>
<dbReference type="UniPathway" id="UPA00139">
    <property type="reaction ID" value="UER00339"/>
</dbReference>
<feature type="domain" description="Homogentisate 1,2-dioxygenase N-terminal" evidence="13">
    <location>
        <begin position="24"/>
        <end position="96"/>
    </location>
</feature>
<comment type="cofactor">
    <cofactor evidence="1 11">
        <name>Fe cation</name>
        <dbReference type="ChEBI" id="CHEBI:24875"/>
    </cofactor>
</comment>
<reference evidence="14 15" key="1">
    <citation type="submission" date="2019-02" db="EMBL/GenBank/DDBJ databases">
        <title>Genome sequencing of the rare red list fungi Bondarzewia mesenterica.</title>
        <authorList>
            <person name="Buettner E."/>
            <person name="Kellner H."/>
        </authorList>
    </citation>
    <scope>NUCLEOTIDE SEQUENCE [LARGE SCALE GENOMIC DNA]</scope>
    <source>
        <strain evidence="14 15">DSM 108281</strain>
    </source>
</reference>
<dbReference type="InterPro" id="IPR046452">
    <property type="entry name" value="HgmA_N"/>
</dbReference>
<feature type="binding site" evidence="11">
    <location>
        <position position="393"/>
    </location>
    <ligand>
        <name>Fe cation</name>
        <dbReference type="ChEBI" id="CHEBI:24875"/>
    </ligand>
</feature>
<accession>A0A4S4M393</accession>
<evidence type="ECO:0000256" key="6">
    <source>
        <dbReference type="ARBA" id="ARBA00022878"/>
    </source>
</evidence>
<keyword evidence="5 11" id="KW-0479">Metal-binding</keyword>
<dbReference type="Gene3D" id="2.60.120.10">
    <property type="entry name" value="Jelly Rolls"/>
    <property type="match status" value="1"/>
</dbReference>
<feature type="binding site" evidence="11">
    <location>
        <position position="363"/>
    </location>
    <ligand>
        <name>Fe cation</name>
        <dbReference type="ChEBI" id="CHEBI:24875"/>
    </ligand>
</feature>
<evidence type="ECO:0000256" key="2">
    <source>
        <dbReference type="ARBA" id="ARBA00004704"/>
    </source>
</evidence>
<feature type="binding site" evidence="11">
    <location>
        <position position="372"/>
    </location>
    <ligand>
        <name>homogentisate</name>
        <dbReference type="ChEBI" id="CHEBI:16169"/>
    </ligand>
</feature>
<dbReference type="Pfam" id="PF20510">
    <property type="entry name" value="HgmA_N"/>
    <property type="match status" value="2"/>
</dbReference>
<dbReference type="OrthoDB" id="1689029at2759"/>
<dbReference type="Pfam" id="PF04209">
    <property type="entry name" value="HgmA_C"/>
    <property type="match status" value="1"/>
</dbReference>
<comment type="similarity">
    <text evidence="3">Belongs to the homogentisate dioxygenase family.</text>
</comment>
<keyword evidence="8" id="KW-0560">Oxidoreductase</keyword>
<dbReference type="InterPro" id="IPR005708">
    <property type="entry name" value="Homogentis_dOase"/>
</dbReference>
<evidence type="ECO:0000313" key="14">
    <source>
        <dbReference type="EMBL" id="THH19554.1"/>
    </source>
</evidence>
<dbReference type="SUPFAM" id="SSF51182">
    <property type="entry name" value="RmlC-like cupins"/>
    <property type="match status" value="1"/>
</dbReference>
<name>A0A4S4M393_9AGAM</name>
<keyword evidence="6" id="KW-0828">Tyrosine catabolism</keyword>
<comment type="caution">
    <text evidence="14">The sequence shown here is derived from an EMBL/GenBank/DDBJ whole genome shotgun (WGS) entry which is preliminary data.</text>
</comment>
<dbReference type="InterPro" id="IPR046451">
    <property type="entry name" value="HgmA_C"/>
</dbReference>
<dbReference type="GO" id="GO:0046872">
    <property type="term" value="F:metal ion binding"/>
    <property type="evidence" value="ECO:0007669"/>
    <property type="project" value="UniProtKB-KW"/>
</dbReference>
<dbReference type="GO" id="GO:0006572">
    <property type="term" value="P:L-tyrosine catabolic process"/>
    <property type="evidence" value="ECO:0007669"/>
    <property type="project" value="UniProtKB-KW"/>
</dbReference>
<dbReference type="PANTHER" id="PTHR11056:SF0">
    <property type="entry name" value="HOMOGENTISATE 1,2-DIOXYGENASE"/>
    <property type="match status" value="1"/>
</dbReference>